<dbReference type="SMART" id="SM00191">
    <property type="entry name" value="Int_alpha"/>
    <property type="match status" value="4"/>
</dbReference>
<evidence type="ECO:0000256" key="7">
    <source>
        <dbReference type="ARBA" id="ARBA00023037"/>
    </source>
</evidence>
<dbReference type="Ensembl" id="ENSCPVT00000025397.1">
    <property type="protein sequence ID" value="ENSCPVP00000025504.1"/>
    <property type="gene ID" value="ENSCPVG00000011217.2"/>
</dbReference>
<dbReference type="InterPro" id="IPR028994">
    <property type="entry name" value="Integrin_alpha_N"/>
</dbReference>
<dbReference type="Proteomes" id="UP000694382">
    <property type="component" value="Chromosome 25"/>
</dbReference>
<evidence type="ECO:0000256" key="4">
    <source>
        <dbReference type="ARBA" id="ARBA00022737"/>
    </source>
</evidence>
<keyword evidence="8" id="KW-0472">Membrane</keyword>
<dbReference type="SUPFAM" id="SSF53300">
    <property type="entry name" value="vWA-like"/>
    <property type="match status" value="1"/>
</dbReference>
<feature type="compositionally biased region" description="Pro residues" evidence="15">
    <location>
        <begin position="1088"/>
        <end position="1104"/>
    </location>
</feature>
<keyword evidence="4" id="KW-0677">Repeat</keyword>
<dbReference type="InterPro" id="IPR000413">
    <property type="entry name" value="Integrin_alpha"/>
</dbReference>
<dbReference type="Pfam" id="PF20805">
    <property type="entry name" value="Integrin_A_Ig_2"/>
    <property type="match status" value="1"/>
</dbReference>
<reference evidence="16" key="2">
    <citation type="submission" date="2025-08" db="UniProtKB">
        <authorList>
            <consortium name="Ensembl"/>
        </authorList>
    </citation>
    <scope>IDENTIFICATION</scope>
</reference>
<dbReference type="GO" id="GO:0005778">
    <property type="term" value="C:peroxisomal membrane"/>
    <property type="evidence" value="ECO:0007669"/>
    <property type="project" value="UniProtKB-SubCell"/>
</dbReference>
<organism evidence="16 17">
    <name type="scientific">Geospiza parvula</name>
    <name type="common">Small tree-finch</name>
    <name type="synonym">Camarhynchus parvulus</name>
    <dbReference type="NCBI Taxonomy" id="87175"/>
    <lineage>
        <taxon>Eukaryota</taxon>
        <taxon>Metazoa</taxon>
        <taxon>Chordata</taxon>
        <taxon>Craniata</taxon>
        <taxon>Vertebrata</taxon>
        <taxon>Euteleostomi</taxon>
        <taxon>Archelosauria</taxon>
        <taxon>Archosauria</taxon>
        <taxon>Dinosauria</taxon>
        <taxon>Saurischia</taxon>
        <taxon>Theropoda</taxon>
        <taxon>Coelurosauria</taxon>
        <taxon>Aves</taxon>
        <taxon>Neognathae</taxon>
        <taxon>Neoaves</taxon>
        <taxon>Telluraves</taxon>
        <taxon>Australaves</taxon>
        <taxon>Passeriformes</taxon>
        <taxon>Thraupidae</taxon>
        <taxon>Camarhynchus</taxon>
    </lineage>
</organism>
<dbReference type="InterPro" id="IPR032695">
    <property type="entry name" value="Integrin_dom_sf"/>
</dbReference>
<dbReference type="GO" id="GO:0009897">
    <property type="term" value="C:external side of plasma membrane"/>
    <property type="evidence" value="ECO:0007669"/>
    <property type="project" value="TreeGrafter"/>
</dbReference>
<evidence type="ECO:0000256" key="6">
    <source>
        <dbReference type="ARBA" id="ARBA00022989"/>
    </source>
</evidence>
<feature type="region of interest" description="Disordered" evidence="15">
    <location>
        <begin position="1086"/>
        <end position="1287"/>
    </location>
</feature>
<keyword evidence="12" id="KW-0325">Glycoprotein</keyword>
<dbReference type="Gene3D" id="2.60.40.1510">
    <property type="entry name" value="ntegrin, alpha v. Chain A, domain 3"/>
    <property type="match status" value="1"/>
</dbReference>
<dbReference type="GO" id="GO:0016559">
    <property type="term" value="P:peroxisome fission"/>
    <property type="evidence" value="ECO:0007669"/>
    <property type="project" value="InterPro"/>
</dbReference>
<evidence type="ECO:0000256" key="1">
    <source>
        <dbReference type="ARBA" id="ARBA00004479"/>
    </source>
</evidence>
<keyword evidence="10" id="KW-1015">Disulfide bond</keyword>
<feature type="compositionally biased region" description="Low complexity" evidence="15">
    <location>
        <begin position="1153"/>
        <end position="1167"/>
    </location>
</feature>
<dbReference type="Gene3D" id="2.60.40.1460">
    <property type="entry name" value="Integrin domains. Chain A, domain 2"/>
    <property type="match status" value="1"/>
</dbReference>
<dbReference type="SUPFAM" id="SSF69179">
    <property type="entry name" value="Integrin domains"/>
    <property type="match status" value="2"/>
</dbReference>
<feature type="region of interest" description="Disordered" evidence="15">
    <location>
        <begin position="20"/>
        <end position="50"/>
    </location>
</feature>
<evidence type="ECO:0000256" key="2">
    <source>
        <dbReference type="ARBA" id="ARBA00008054"/>
    </source>
</evidence>
<dbReference type="PROSITE" id="PS51470">
    <property type="entry name" value="FG_GAP"/>
    <property type="match status" value="4"/>
</dbReference>
<evidence type="ECO:0000256" key="11">
    <source>
        <dbReference type="ARBA" id="ARBA00023170"/>
    </source>
</evidence>
<dbReference type="InterPro" id="IPR013519">
    <property type="entry name" value="Int_alpha_beta-p"/>
</dbReference>
<keyword evidence="3" id="KW-0812">Transmembrane</keyword>
<proteinExistence type="inferred from homology"/>
<feature type="compositionally biased region" description="Low complexity" evidence="15">
    <location>
        <begin position="1208"/>
        <end position="1221"/>
    </location>
</feature>
<keyword evidence="6" id="KW-1133">Transmembrane helix</keyword>
<reference evidence="16" key="3">
    <citation type="submission" date="2025-09" db="UniProtKB">
        <authorList>
            <consortium name="Ensembl"/>
        </authorList>
    </citation>
    <scope>IDENTIFICATION</scope>
</reference>
<dbReference type="GO" id="GO:0007229">
    <property type="term" value="P:integrin-mediated signaling pathway"/>
    <property type="evidence" value="ECO:0007669"/>
    <property type="project" value="UniProtKB-KW"/>
</dbReference>
<dbReference type="GO" id="GO:0098609">
    <property type="term" value="P:cell-cell adhesion"/>
    <property type="evidence" value="ECO:0007669"/>
    <property type="project" value="TreeGrafter"/>
</dbReference>
<dbReference type="Pfam" id="PF00092">
    <property type="entry name" value="VWA"/>
    <property type="match status" value="1"/>
</dbReference>
<dbReference type="FunFam" id="3.40.50.410:FF:000012">
    <property type="entry name" value="Integrin, alpha 10"/>
    <property type="match status" value="1"/>
</dbReference>
<dbReference type="Pfam" id="PF08441">
    <property type="entry name" value="Integrin_A_Ig_1"/>
    <property type="match status" value="1"/>
</dbReference>
<dbReference type="PANTHER" id="PTHR23220">
    <property type="entry name" value="INTEGRIN ALPHA"/>
    <property type="match status" value="1"/>
</dbReference>
<evidence type="ECO:0000256" key="5">
    <source>
        <dbReference type="ARBA" id="ARBA00022889"/>
    </source>
</evidence>
<dbReference type="InterPro" id="IPR048285">
    <property type="entry name" value="Integrin_alpha_Ig-like_2"/>
</dbReference>
<comment type="similarity">
    <text evidence="2 14">Belongs to the integrin alpha chain family.</text>
</comment>
<evidence type="ECO:0000256" key="13">
    <source>
        <dbReference type="ARBA" id="ARBA00046271"/>
    </source>
</evidence>
<dbReference type="PANTHER" id="PTHR23220:SF26">
    <property type="entry name" value="INTEGRIN ALPHA-10"/>
    <property type="match status" value="1"/>
</dbReference>
<dbReference type="InterPro" id="IPR013649">
    <property type="entry name" value="Integrin_alpha_Ig-like_1"/>
</dbReference>
<evidence type="ECO:0000256" key="9">
    <source>
        <dbReference type="ARBA" id="ARBA00023140"/>
    </source>
</evidence>
<dbReference type="GO" id="GO:0008305">
    <property type="term" value="C:integrin complex"/>
    <property type="evidence" value="ECO:0007669"/>
    <property type="project" value="InterPro"/>
</dbReference>
<evidence type="ECO:0000313" key="17">
    <source>
        <dbReference type="Proteomes" id="UP000694382"/>
    </source>
</evidence>
<evidence type="ECO:0000313" key="16">
    <source>
        <dbReference type="Ensembl" id="ENSCPVP00000025504.1"/>
    </source>
</evidence>
<keyword evidence="11 14" id="KW-0675">Receptor</keyword>
<evidence type="ECO:0000256" key="10">
    <source>
        <dbReference type="ARBA" id="ARBA00023157"/>
    </source>
</evidence>
<dbReference type="PRINTS" id="PR01185">
    <property type="entry name" value="INTEGRINA"/>
</dbReference>
<dbReference type="SMART" id="SM00327">
    <property type="entry name" value="VWA"/>
    <property type="match status" value="1"/>
</dbReference>
<dbReference type="InterPro" id="IPR008733">
    <property type="entry name" value="PEX11"/>
</dbReference>
<dbReference type="InterPro" id="IPR036465">
    <property type="entry name" value="vWFA_dom_sf"/>
</dbReference>
<evidence type="ECO:0000256" key="15">
    <source>
        <dbReference type="SAM" id="MobiDB-lite"/>
    </source>
</evidence>
<evidence type="ECO:0000256" key="12">
    <source>
        <dbReference type="ARBA" id="ARBA00023180"/>
    </source>
</evidence>
<feature type="compositionally biased region" description="Pro residues" evidence="15">
    <location>
        <begin position="1111"/>
        <end position="1121"/>
    </location>
</feature>
<reference evidence="16" key="1">
    <citation type="submission" date="2020-02" db="EMBL/GenBank/DDBJ databases">
        <authorList>
            <person name="Enbody D E."/>
            <person name="Pettersson E M."/>
        </authorList>
    </citation>
    <scope>NUCLEOTIDE SEQUENCE [LARGE SCALE GENOMIC DNA]</scope>
</reference>
<dbReference type="Gene3D" id="2.130.10.130">
    <property type="entry name" value="Integrin alpha, N-terminal"/>
    <property type="match status" value="1"/>
</dbReference>
<keyword evidence="9" id="KW-0576">Peroxisome</keyword>
<keyword evidence="17" id="KW-1185">Reference proteome</keyword>
<keyword evidence="5 14" id="KW-0130">Cell adhesion</keyword>
<dbReference type="SUPFAM" id="SSF69318">
    <property type="entry name" value="Integrin alpha N-terminal domain"/>
    <property type="match status" value="1"/>
</dbReference>
<keyword evidence="7 14" id="KW-0401">Integrin</keyword>
<name>A0A8U8BRP0_GEOPR</name>
<dbReference type="GO" id="GO:0005178">
    <property type="term" value="F:integrin binding"/>
    <property type="evidence" value="ECO:0007669"/>
    <property type="project" value="TreeGrafter"/>
</dbReference>
<evidence type="ECO:0000256" key="14">
    <source>
        <dbReference type="RuleBase" id="RU003762"/>
    </source>
</evidence>
<evidence type="ECO:0000256" key="8">
    <source>
        <dbReference type="ARBA" id="ARBA00023136"/>
    </source>
</evidence>
<sequence>MEAWVRFSAQSQARERLLRCSRGSPGPAGGGGSAGITESPARAITGVPGRSPRCPPDSLVVPRAAQYACVLAAERGPRWMLRLGGSAEALGGAQRSLHLPDPVLRFCLTLSHLNRALFLACDNVLWAGKTGVLPGLAMEKWRNFHPSFASAGVAEGFSMDPGSARVFQGPPESQFGYRVLQWGSDGDKWLLVGAPWDGDGRGDIYRCPVGAPNASCAKGNLGAAVPWLSSSAGRLGMTLGEAKDGGLVACAPLWSQQCGTSVFSSGRCVRLDRQLQPVATVAPTAQRECPRWFGVSPLQVGVLQYGEHVVQEWALGQHPTAQSLLEAARNLTRQEGRETRTAMAIREACTESFSPARGGRPGAARLLLVLTDGESHDGDELPAALAECDRRNVTRYAIAVLGHYLRRQQDPEDFIREIKFIASDPDEKYFFNVTDEAALNDIVDALGDRIFSLEGTHGVNESAFELEMSQIGFSIHHLEDGILFGMVGAHDWEGGVLEERQRGRVVPARGAFREEFPLQLRNHAAYLGMGQPSGVSRPLVPNPSRFGVNQGPSHPQIGSYFGSEVLALDLEGDGDSELLLVAAPSYLGGQSWETGRVYVYRVGQERLSPAGSLLPEPRPQDSRFGSALGAVPNLSQDGRAGAVVGAPLEDGHRGALYVFHVAPGTLEPRCKQRIEAAALGWSLRYFGISVDGRTDMDGDGLVDVAVGAQGAAVVLRSRWILRVAAAVSVEPAAVSVTRRNCRRGGSGAVCLRARLCFRAQSRAPGAPPALRYNASLEERSPASRAAFDSGARRLLQRRVELPLGRQSCTRLPFHVLDTSDYLRPLSLSLTWALDAAASSVLDEASPTSLRKLIPFFKDCGDDDECVTDLVLKATTDIVGSRYPRPHILRKGRRRMLVQVELENRGENAYNASLWLQLPGNLHFSSLVLQEPSSVKLECSTLGGQPRRCSVGYPVFLSQAKVSFTLELEFSCSVLLDRAELTLRATSDSSEVTPQDNVVELSVPVRYEANVFLSSATNLPRYELHPRGTFSPGPEFSTTLKVQNLGCFPLQNLTLHMALPALGHRGAPILSVTKVLADNVSLGDTGGVPPVPLPPEPPLSPPCAPPGLLQAAPPPRGPPGGPGAPRGAAAHGEAGRAGWGLGGSPEHHGGPQNTTRVPKTPKGVPKTPLGSPKHHGGPQNSTGVPKTPRGSPKLPRGSPKHHKGPQSSTGVPKTPKGVPKTPRGSLKHHGGPQNTTRVPKTPRGSPKLQGVPKTPRGFQGNPQTPDGFRWVQRGPRNFGRVPKTPRGV</sequence>
<dbReference type="GO" id="GO:0033627">
    <property type="term" value="P:cell adhesion mediated by integrin"/>
    <property type="evidence" value="ECO:0007669"/>
    <property type="project" value="TreeGrafter"/>
</dbReference>
<dbReference type="GO" id="GO:0007160">
    <property type="term" value="P:cell-matrix adhesion"/>
    <property type="evidence" value="ECO:0007669"/>
    <property type="project" value="TreeGrafter"/>
</dbReference>
<dbReference type="PROSITE" id="PS50234">
    <property type="entry name" value="VWFA"/>
    <property type="match status" value="1"/>
</dbReference>
<dbReference type="Pfam" id="PF05648">
    <property type="entry name" value="PEX11"/>
    <property type="match status" value="1"/>
</dbReference>
<comment type="subcellular location">
    <subcellularLocation>
        <location evidence="1 14">Membrane</location>
        <topology evidence="1 14">Single-pass type I membrane protein</topology>
    </subcellularLocation>
    <subcellularLocation>
        <location evidence="13">Peroxisome membrane</location>
    </subcellularLocation>
</comment>
<protein>
    <submittedName>
        <fullName evidence="16">Uncharacterized protein</fullName>
    </submittedName>
</protein>
<accession>A0A8U8BRP0</accession>
<dbReference type="Gene3D" id="3.40.50.410">
    <property type="entry name" value="von Willebrand factor, type A domain"/>
    <property type="match status" value="1"/>
</dbReference>
<evidence type="ECO:0000256" key="3">
    <source>
        <dbReference type="ARBA" id="ARBA00022692"/>
    </source>
</evidence>
<dbReference type="InterPro" id="IPR002035">
    <property type="entry name" value="VWF_A"/>
</dbReference>